<dbReference type="AlphaFoldDB" id="A0A813DTN3"/>
<protein>
    <submittedName>
        <fullName evidence="1">Uncharacterized protein</fullName>
    </submittedName>
</protein>
<sequence>MPQAQDLALRQQGCWCCCRCCCCSWAEGRVLFVKRSTVPSNSCSSICNSTDSFDFHLVRRGGFGRVPDGSTWTHLAECSLTVVVVPLAGNSSAPALHMCYSSTSHC</sequence>
<evidence type="ECO:0000313" key="1">
    <source>
        <dbReference type="EMBL" id="CAE8589647.1"/>
    </source>
</evidence>
<proteinExistence type="predicted"/>
<keyword evidence="2" id="KW-1185">Reference proteome</keyword>
<name>A0A813DTN3_POLGL</name>
<accession>A0A813DTN3</accession>
<gene>
    <name evidence="1" type="ORF">PGLA1383_LOCUS8395</name>
</gene>
<dbReference type="EMBL" id="CAJNNV010003800">
    <property type="protein sequence ID" value="CAE8589647.1"/>
    <property type="molecule type" value="Genomic_DNA"/>
</dbReference>
<dbReference type="Proteomes" id="UP000654075">
    <property type="component" value="Unassembled WGS sequence"/>
</dbReference>
<organism evidence="1 2">
    <name type="scientific">Polarella glacialis</name>
    <name type="common">Dinoflagellate</name>
    <dbReference type="NCBI Taxonomy" id="89957"/>
    <lineage>
        <taxon>Eukaryota</taxon>
        <taxon>Sar</taxon>
        <taxon>Alveolata</taxon>
        <taxon>Dinophyceae</taxon>
        <taxon>Suessiales</taxon>
        <taxon>Suessiaceae</taxon>
        <taxon>Polarella</taxon>
    </lineage>
</organism>
<comment type="caution">
    <text evidence="1">The sequence shown here is derived from an EMBL/GenBank/DDBJ whole genome shotgun (WGS) entry which is preliminary data.</text>
</comment>
<evidence type="ECO:0000313" key="2">
    <source>
        <dbReference type="Proteomes" id="UP000654075"/>
    </source>
</evidence>
<reference evidence="1" key="1">
    <citation type="submission" date="2021-02" db="EMBL/GenBank/DDBJ databases">
        <authorList>
            <person name="Dougan E. K."/>
            <person name="Rhodes N."/>
            <person name="Thang M."/>
            <person name="Chan C."/>
        </authorList>
    </citation>
    <scope>NUCLEOTIDE SEQUENCE</scope>
</reference>